<organism evidence="9 10">
    <name type="scientific">Camellia sinensis var. sinensis</name>
    <name type="common">China tea</name>
    <dbReference type="NCBI Taxonomy" id="542762"/>
    <lineage>
        <taxon>Eukaryota</taxon>
        <taxon>Viridiplantae</taxon>
        <taxon>Streptophyta</taxon>
        <taxon>Embryophyta</taxon>
        <taxon>Tracheophyta</taxon>
        <taxon>Spermatophyta</taxon>
        <taxon>Magnoliopsida</taxon>
        <taxon>eudicotyledons</taxon>
        <taxon>Gunneridae</taxon>
        <taxon>Pentapetalae</taxon>
        <taxon>asterids</taxon>
        <taxon>Ericales</taxon>
        <taxon>Theaceae</taxon>
        <taxon>Camellia</taxon>
    </lineage>
</organism>
<dbReference type="InterPro" id="IPR001611">
    <property type="entry name" value="Leu-rich_rpt"/>
</dbReference>
<dbReference type="Pfam" id="PF00560">
    <property type="entry name" value="LRR_1"/>
    <property type="match status" value="2"/>
</dbReference>
<keyword evidence="6" id="KW-1133">Transmembrane helix</keyword>
<keyword evidence="2" id="KW-0433">Leucine-rich repeat</keyword>
<evidence type="ECO:0000256" key="7">
    <source>
        <dbReference type="ARBA" id="ARBA00023136"/>
    </source>
</evidence>
<gene>
    <name evidence="9" type="ORF">TEA_014535</name>
</gene>
<evidence type="ECO:0000256" key="3">
    <source>
        <dbReference type="ARBA" id="ARBA00022692"/>
    </source>
</evidence>
<evidence type="ECO:0000313" key="10">
    <source>
        <dbReference type="Proteomes" id="UP000306102"/>
    </source>
</evidence>
<dbReference type="Proteomes" id="UP000306102">
    <property type="component" value="Unassembled WGS sequence"/>
</dbReference>
<protein>
    <recommendedName>
        <fullName evidence="8">Leucine-rich repeat-containing N-terminal plant-type domain-containing protein</fullName>
    </recommendedName>
</protein>
<keyword evidence="10" id="KW-1185">Reference proteome</keyword>
<dbReference type="GO" id="GO:0016020">
    <property type="term" value="C:membrane"/>
    <property type="evidence" value="ECO:0007669"/>
    <property type="project" value="UniProtKB-SubCell"/>
</dbReference>
<reference evidence="9 10" key="1">
    <citation type="journal article" date="2018" name="Proc. Natl. Acad. Sci. U.S.A.">
        <title>Draft genome sequence of Camellia sinensis var. sinensis provides insights into the evolution of the tea genome and tea quality.</title>
        <authorList>
            <person name="Wei C."/>
            <person name="Yang H."/>
            <person name="Wang S."/>
            <person name="Zhao J."/>
            <person name="Liu C."/>
            <person name="Gao L."/>
            <person name="Xia E."/>
            <person name="Lu Y."/>
            <person name="Tai Y."/>
            <person name="She G."/>
            <person name="Sun J."/>
            <person name="Cao H."/>
            <person name="Tong W."/>
            <person name="Gao Q."/>
            <person name="Li Y."/>
            <person name="Deng W."/>
            <person name="Jiang X."/>
            <person name="Wang W."/>
            <person name="Chen Q."/>
            <person name="Zhang S."/>
            <person name="Li H."/>
            <person name="Wu J."/>
            <person name="Wang P."/>
            <person name="Li P."/>
            <person name="Shi C."/>
            <person name="Zheng F."/>
            <person name="Jian J."/>
            <person name="Huang B."/>
            <person name="Shan D."/>
            <person name="Shi M."/>
            <person name="Fang C."/>
            <person name="Yue Y."/>
            <person name="Li F."/>
            <person name="Li D."/>
            <person name="Wei S."/>
            <person name="Han B."/>
            <person name="Jiang C."/>
            <person name="Yin Y."/>
            <person name="Xia T."/>
            <person name="Zhang Z."/>
            <person name="Bennetzen J.L."/>
            <person name="Zhao S."/>
            <person name="Wan X."/>
        </authorList>
    </citation>
    <scope>NUCLEOTIDE SEQUENCE [LARGE SCALE GENOMIC DNA]</scope>
    <source>
        <strain evidence="10">cv. Shuchazao</strain>
        <tissue evidence="9">Leaf</tissue>
    </source>
</reference>
<evidence type="ECO:0000259" key="8">
    <source>
        <dbReference type="Pfam" id="PF08263"/>
    </source>
</evidence>
<dbReference type="EMBL" id="SDRB02008647">
    <property type="protein sequence ID" value="THG09225.1"/>
    <property type="molecule type" value="Genomic_DNA"/>
</dbReference>
<dbReference type="Pfam" id="PF08263">
    <property type="entry name" value="LRRNT_2"/>
    <property type="match status" value="1"/>
</dbReference>
<comment type="subcellular location">
    <subcellularLocation>
        <location evidence="1">Membrane</location>
        <topology evidence="1">Single-pass membrane protein</topology>
    </subcellularLocation>
</comment>
<evidence type="ECO:0000256" key="6">
    <source>
        <dbReference type="ARBA" id="ARBA00022989"/>
    </source>
</evidence>
<dbReference type="AlphaFoldDB" id="A0A4S4E1V9"/>
<accession>A0A4S4E1V9</accession>
<dbReference type="PROSITE" id="PS51257">
    <property type="entry name" value="PROKAR_LIPOPROTEIN"/>
    <property type="match status" value="1"/>
</dbReference>
<feature type="domain" description="Leucine-rich repeat-containing N-terminal plant-type" evidence="8">
    <location>
        <begin position="34"/>
        <end position="72"/>
    </location>
</feature>
<comment type="caution">
    <text evidence="9">The sequence shown here is derived from an EMBL/GenBank/DDBJ whole genome shotgun (WGS) entry which is preliminary data.</text>
</comment>
<keyword evidence="4" id="KW-0732">Signal</keyword>
<evidence type="ECO:0000256" key="5">
    <source>
        <dbReference type="ARBA" id="ARBA00022737"/>
    </source>
</evidence>
<sequence length="150" mass="16958">MERIYMNSLLALLVLILAVQSCIVSLAFLFSNLTDQSALLACKTAVKYDPNNVLGNWTTRTNFCNWAGVSCSRRRQRVPALRLQSMGLAGTISPHIGNFSFLRRLDLRNNSFHGFVTQNLTRLHRLTHLILQDNLLEGEIPTSIQQCQKL</sequence>
<dbReference type="FunFam" id="3.80.10.10:FF:000129">
    <property type="entry name" value="Leucine-rich repeat receptor-like kinase"/>
    <property type="match status" value="1"/>
</dbReference>
<dbReference type="PANTHER" id="PTHR48060:SF21">
    <property type="entry name" value="L DOMAIN-LIKE PROTEIN"/>
    <property type="match status" value="1"/>
</dbReference>
<dbReference type="PANTHER" id="PTHR48060">
    <property type="entry name" value="DNA DAMAGE-REPAIR/TOLERATION PROTEIN DRT100"/>
    <property type="match status" value="1"/>
</dbReference>
<keyword evidence="3" id="KW-0812">Transmembrane</keyword>
<proteinExistence type="predicted"/>
<dbReference type="InterPro" id="IPR032675">
    <property type="entry name" value="LRR_dom_sf"/>
</dbReference>
<evidence type="ECO:0000313" key="9">
    <source>
        <dbReference type="EMBL" id="THG09225.1"/>
    </source>
</evidence>
<dbReference type="SUPFAM" id="SSF52058">
    <property type="entry name" value="L domain-like"/>
    <property type="match status" value="1"/>
</dbReference>
<evidence type="ECO:0000256" key="2">
    <source>
        <dbReference type="ARBA" id="ARBA00022614"/>
    </source>
</evidence>
<dbReference type="InterPro" id="IPR053211">
    <property type="entry name" value="DNA_repair-toleration"/>
</dbReference>
<evidence type="ECO:0000256" key="1">
    <source>
        <dbReference type="ARBA" id="ARBA00004167"/>
    </source>
</evidence>
<dbReference type="STRING" id="542762.A0A4S4E1V9"/>
<evidence type="ECO:0000256" key="4">
    <source>
        <dbReference type="ARBA" id="ARBA00022729"/>
    </source>
</evidence>
<keyword evidence="5" id="KW-0677">Repeat</keyword>
<name>A0A4S4E1V9_CAMSN</name>
<dbReference type="Gene3D" id="3.80.10.10">
    <property type="entry name" value="Ribonuclease Inhibitor"/>
    <property type="match status" value="1"/>
</dbReference>
<dbReference type="InterPro" id="IPR013210">
    <property type="entry name" value="LRR_N_plant-typ"/>
</dbReference>
<keyword evidence="7" id="KW-0472">Membrane</keyword>